<dbReference type="GO" id="GO:0043448">
    <property type="term" value="P:alkane catabolic process"/>
    <property type="evidence" value="ECO:0007669"/>
    <property type="project" value="TreeGrafter"/>
</dbReference>
<evidence type="ECO:0000256" key="5">
    <source>
        <dbReference type="RuleBase" id="RU003820"/>
    </source>
</evidence>
<dbReference type="CDD" id="cd00730">
    <property type="entry name" value="rubredoxin"/>
    <property type="match status" value="1"/>
</dbReference>
<name>A0A285F259_9FIRM</name>
<evidence type="ECO:0000256" key="1">
    <source>
        <dbReference type="ARBA" id="ARBA00022448"/>
    </source>
</evidence>
<dbReference type="EMBL" id="OBDZ01000001">
    <property type="protein sequence ID" value="SNY05375.1"/>
    <property type="molecule type" value="Genomic_DNA"/>
</dbReference>
<dbReference type="GO" id="GO:0009055">
    <property type="term" value="F:electron transfer activity"/>
    <property type="evidence" value="ECO:0007669"/>
    <property type="project" value="TreeGrafter"/>
</dbReference>
<keyword evidence="8" id="KW-1185">Reference proteome</keyword>
<feature type="domain" description="Rubredoxin-like" evidence="6">
    <location>
        <begin position="16"/>
        <end position="67"/>
    </location>
</feature>
<dbReference type="NCBIfam" id="NF045768">
    <property type="entry name" value="RubredRD"/>
    <property type="match status" value="1"/>
</dbReference>
<keyword evidence="2 5" id="KW-0479">Metal-binding</keyword>
<keyword evidence="4 5" id="KW-0408">Iron</keyword>
<evidence type="ECO:0000256" key="2">
    <source>
        <dbReference type="ARBA" id="ARBA00022723"/>
    </source>
</evidence>
<keyword evidence="3 5" id="KW-0249">Electron transport</keyword>
<evidence type="ECO:0000256" key="3">
    <source>
        <dbReference type="ARBA" id="ARBA00022982"/>
    </source>
</evidence>
<evidence type="ECO:0000259" key="6">
    <source>
        <dbReference type="PROSITE" id="PS50903"/>
    </source>
</evidence>
<dbReference type="PANTHER" id="PTHR47627">
    <property type="entry name" value="RUBREDOXIN"/>
    <property type="match status" value="1"/>
</dbReference>
<dbReference type="Pfam" id="PF00301">
    <property type="entry name" value="Rubredoxin"/>
    <property type="match status" value="1"/>
</dbReference>
<dbReference type="Gene3D" id="2.20.28.10">
    <property type="match status" value="1"/>
</dbReference>
<proteinExistence type="inferred from homology"/>
<dbReference type="FunFam" id="2.20.28.10:FF:000001">
    <property type="entry name" value="Rubredoxin"/>
    <property type="match status" value="1"/>
</dbReference>
<protein>
    <recommendedName>
        <fullName evidence="5">Rubredoxin</fullName>
    </recommendedName>
</protein>
<accession>A0A285F259</accession>
<dbReference type="PROSITE" id="PS00202">
    <property type="entry name" value="RUBREDOXIN"/>
    <property type="match status" value="1"/>
</dbReference>
<dbReference type="InterPro" id="IPR018527">
    <property type="entry name" value="Rubredoxin_Fe_BS"/>
</dbReference>
<dbReference type="InterPro" id="IPR050526">
    <property type="entry name" value="Rubredoxin_ET"/>
</dbReference>
<evidence type="ECO:0000256" key="4">
    <source>
        <dbReference type="ARBA" id="ARBA00023004"/>
    </source>
</evidence>
<dbReference type="SUPFAM" id="SSF57802">
    <property type="entry name" value="Rubredoxin-like"/>
    <property type="match status" value="1"/>
</dbReference>
<comment type="cofactor">
    <cofactor evidence="5">
        <name>Fe(3+)</name>
        <dbReference type="ChEBI" id="CHEBI:29034"/>
    </cofactor>
</comment>
<dbReference type="InterPro" id="IPR024934">
    <property type="entry name" value="Rubredoxin-like_dom"/>
</dbReference>
<evidence type="ECO:0000313" key="8">
    <source>
        <dbReference type="Proteomes" id="UP000219573"/>
    </source>
</evidence>
<dbReference type="PROSITE" id="PS50903">
    <property type="entry name" value="RUBREDOXIN_LIKE"/>
    <property type="match status" value="1"/>
</dbReference>
<organism evidence="7 8">
    <name type="scientific">Orenia metallireducens</name>
    <dbReference type="NCBI Taxonomy" id="1413210"/>
    <lineage>
        <taxon>Bacteria</taxon>
        <taxon>Bacillati</taxon>
        <taxon>Bacillota</taxon>
        <taxon>Clostridia</taxon>
        <taxon>Halanaerobiales</taxon>
        <taxon>Halobacteroidaceae</taxon>
        <taxon>Orenia</taxon>
    </lineage>
</organism>
<dbReference type="STRING" id="1413210.U472_09240"/>
<dbReference type="InterPro" id="IPR024935">
    <property type="entry name" value="Rubredoxin_dom"/>
</dbReference>
<dbReference type="PANTHER" id="PTHR47627:SF1">
    <property type="entry name" value="RUBREDOXIN-1-RELATED"/>
    <property type="match status" value="1"/>
</dbReference>
<dbReference type="Proteomes" id="UP000219573">
    <property type="component" value="Unassembled WGS sequence"/>
</dbReference>
<gene>
    <name evidence="7" type="ORF">SAMN06265827_10143</name>
</gene>
<keyword evidence="1" id="KW-0813">Transport</keyword>
<dbReference type="AlphaFoldDB" id="A0A285F259"/>
<sequence length="69" mass="7843">MITIKIKRLYKEEITMAKYECTVCGYVYNPEEGDPDSGIAPGTAFEDIPDDWECPLCGVSKDMFEKIED</sequence>
<comment type="similarity">
    <text evidence="5">Belongs to the rubredoxin family.</text>
</comment>
<evidence type="ECO:0000313" key="7">
    <source>
        <dbReference type="EMBL" id="SNY05375.1"/>
    </source>
</evidence>
<dbReference type="PRINTS" id="PR00163">
    <property type="entry name" value="RUBREDOXIN"/>
</dbReference>
<reference evidence="8" key="1">
    <citation type="submission" date="2017-09" db="EMBL/GenBank/DDBJ databases">
        <authorList>
            <person name="Varghese N."/>
            <person name="Submissions S."/>
        </authorList>
    </citation>
    <scope>NUCLEOTIDE SEQUENCE [LARGE SCALE GENOMIC DNA]</scope>
    <source>
        <strain evidence="8">MSL47</strain>
    </source>
</reference>
<dbReference type="GO" id="GO:0005506">
    <property type="term" value="F:iron ion binding"/>
    <property type="evidence" value="ECO:0007669"/>
    <property type="project" value="UniProtKB-UniRule"/>
</dbReference>